<comment type="cofactor">
    <cofactor evidence="1">
        <name>Mg(2+)</name>
        <dbReference type="ChEBI" id="CHEBI:18420"/>
    </cofactor>
</comment>
<dbReference type="InterPro" id="IPR000160">
    <property type="entry name" value="GGDEF_dom"/>
</dbReference>
<dbReference type="PROSITE" id="PS50110">
    <property type="entry name" value="RESPONSE_REGULATORY"/>
    <property type="match status" value="1"/>
</dbReference>
<dbReference type="AlphaFoldDB" id="A0A3N3DVV3"/>
<evidence type="ECO:0000256" key="2">
    <source>
        <dbReference type="ARBA" id="ARBA00012528"/>
    </source>
</evidence>
<gene>
    <name evidence="9" type="ORF">EGH82_19045</name>
</gene>
<dbReference type="PANTHER" id="PTHR45138:SF9">
    <property type="entry name" value="DIGUANYLATE CYCLASE DGCM-RELATED"/>
    <property type="match status" value="1"/>
</dbReference>
<evidence type="ECO:0000259" key="8">
    <source>
        <dbReference type="PROSITE" id="PS50887"/>
    </source>
</evidence>
<dbReference type="PROSITE" id="PS50042">
    <property type="entry name" value="CNMP_BINDING_3"/>
    <property type="match status" value="1"/>
</dbReference>
<dbReference type="Proteomes" id="UP000278792">
    <property type="component" value="Unassembled WGS sequence"/>
</dbReference>
<sequence>MKILLVDDIQIERMQLAIRLKQQGHIVEMAESGMQALKLYPEFEPDLVLLDITMPEMDGFEVACKIRELYPEWIPIIFLSSHDAPEIIASAIESGGDDYLIKPVDKLVLRAKLTAMQRIAFMRNQLNNKTAALARVNQELEKLASEDGLTKVRNRRDVDKKLKEMISVHGRHSMALTVILLDVDFFKLYNDNYGHIQGDQCLIQIASTLDKLFSRNGEVVGRYGGEEFVILLGHSDVYQAELHAERVKEALGELAILHEHSQVANCVTVSQGVVSIQPNGRETPDQLYHMADKALYQAKRQGRNRYVIYDPSMEFQES</sequence>
<dbReference type="PROSITE" id="PS50887">
    <property type="entry name" value="GGDEF"/>
    <property type="match status" value="1"/>
</dbReference>
<keyword evidence="4" id="KW-0597">Phosphoprotein</keyword>
<dbReference type="GO" id="GO:0000160">
    <property type="term" value="P:phosphorelay signal transduction system"/>
    <property type="evidence" value="ECO:0007669"/>
    <property type="project" value="InterPro"/>
</dbReference>
<dbReference type="CDD" id="cd01949">
    <property type="entry name" value="GGDEF"/>
    <property type="match status" value="1"/>
</dbReference>
<dbReference type="InterPro" id="IPR000595">
    <property type="entry name" value="cNMP-bd_dom"/>
</dbReference>
<evidence type="ECO:0000256" key="5">
    <source>
        <dbReference type="SAM" id="Coils"/>
    </source>
</evidence>
<dbReference type="GO" id="GO:0005886">
    <property type="term" value="C:plasma membrane"/>
    <property type="evidence" value="ECO:0007669"/>
    <property type="project" value="TreeGrafter"/>
</dbReference>
<evidence type="ECO:0000313" key="9">
    <source>
        <dbReference type="EMBL" id="ROV58318.1"/>
    </source>
</evidence>
<dbReference type="InterPro" id="IPR029787">
    <property type="entry name" value="Nucleotide_cyclase"/>
</dbReference>
<dbReference type="GO" id="GO:0043709">
    <property type="term" value="P:cell adhesion involved in single-species biofilm formation"/>
    <property type="evidence" value="ECO:0007669"/>
    <property type="project" value="TreeGrafter"/>
</dbReference>
<feature type="modified residue" description="4-aspartylphosphate" evidence="4">
    <location>
        <position position="51"/>
    </location>
</feature>
<dbReference type="InterPro" id="IPR043128">
    <property type="entry name" value="Rev_trsase/Diguanyl_cyclase"/>
</dbReference>
<dbReference type="InterPro" id="IPR011006">
    <property type="entry name" value="CheY-like_superfamily"/>
</dbReference>
<evidence type="ECO:0000256" key="3">
    <source>
        <dbReference type="ARBA" id="ARBA00034247"/>
    </source>
</evidence>
<evidence type="ECO:0000259" key="6">
    <source>
        <dbReference type="PROSITE" id="PS50042"/>
    </source>
</evidence>
<dbReference type="Gene3D" id="3.40.50.2300">
    <property type="match status" value="1"/>
</dbReference>
<dbReference type="RefSeq" id="WP_123783258.1">
    <property type="nucleotide sequence ID" value="NZ_RKIK01000083.1"/>
</dbReference>
<dbReference type="GO" id="GO:1902201">
    <property type="term" value="P:negative regulation of bacterial-type flagellum-dependent cell motility"/>
    <property type="evidence" value="ECO:0007669"/>
    <property type="project" value="TreeGrafter"/>
</dbReference>
<dbReference type="Gene3D" id="3.30.70.270">
    <property type="match status" value="1"/>
</dbReference>
<feature type="domain" description="Cyclic nucleotide-binding" evidence="6">
    <location>
        <begin position="221"/>
        <end position="270"/>
    </location>
</feature>
<dbReference type="EMBL" id="RKIK01000083">
    <property type="protein sequence ID" value="ROV58318.1"/>
    <property type="molecule type" value="Genomic_DNA"/>
</dbReference>
<protein>
    <recommendedName>
        <fullName evidence="2">diguanylate cyclase</fullName>
        <ecNumber evidence="2">2.7.7.65</ecNumber>
    </recommendedName>
</protein>
<evidence type="ECO:0000313" key="10">
    <source>
        <dbReference type="Proteomes" id="UP000278792"/>
    </source>
</evidence>
<dbReference type="FunFam" id="3.30.70.270:FF:000001">
    <property type="entry name" value="Diguanylate cyclase domain protein"/>
    <property type="match status" value="1"/>
</dbReference>
<reference evidence="9 10" key="1">
    <citation type="submission" date="2018-11" db="EMBL/GenBank/DDBJ databases">
        <title>Vibrio ponticus strain CAIM 1751 pathogenic for the snapper Lutjanus guttatus.</title>
        <authorList>
            <person name="Soto-Rodriguez S."/>
            <person name="Lozano-Olvera R."/>
            <person name="Gomez-Gil B."/>
        </authorList>
    </citation>
    <scope>NUCLEOTIDE SEQUENCE [LARGE SCALE GENOMIC DNA]</scope>
    <source>
        <strain evidence="9 10">CAIM 1751</strain>
    </source>
</reference>
<dbReference type="SUPFAM" id="SSF52172">
    <property type="entry name" value="CheY-like"/>
    <property type="match status" value="1"/>
</dbReference>
<evidence type="ECO:0000259" key="7">
    <source>
        <dbReference type="PROSITE" id="PS50110"/>
    </source>
</evidence>
<feature type="domain" description="GGDEF" evidence="8">
    <location>
        <begin position="174"/>
        <end position="311"/>
    </location>
</feature>
<dbReference type="Pfam" id="PF00990">
    <property type="entry name" value="GGDEF"/>
    <property type="match status" value="1"/>
</dbReference>
<keyword evidence="5" id="KW-0175">Coiled coil</keyword>
<accession>A0A3N3DVV3</accession>
<dbReference type="NCBIfam" id="TIGR00254">
    <property type="entry name" value="GGDEF"/>
    <property type="match status" value="1"/>
</dbReference>
<dbReference type="Pfam" id="PF00072">
    <property type="entry name" value="Response_reg"/>
    <property type="match status" value="1"/>
</dbReference>
<proteinExistence type="predicted"/>
<dbReference type="SMART" id="SM00448">
    <property type="entry name" value="REC"/>
    <property type="match status" value="1"/>
</dbReference>
<dbReference type="GO" id="GO:0052621">
    <property type="term" value="F:diguanylate cyclase activity"/>
    <property type="evidence" value="ECO:0007669"/>
    <property type="project" value="UniProtKB-EC"/>
</dbReference>
<dbReference type="EC" id="2.7.7.65" evidence="2"/>
<dbReference type="SMART" id="SM00267">
    <property type="entry name" value="GGDEF"/>
    <property type="match status" value="1"/>
</dbReference>
<evidence type="ECO:0000256" key="4">
    <source>
        <dbReference type="PROSITE-ProRule" id="PRU00169"/>
    </source>
</evidence>
<feature type="coiled-coil region" evidence="5">
    <location>
        <begin position="119"/>
        <end position="146"/>
    </location>
</feature>
<evidence type="ECO:0000256" key="1">
    <source>
        <dbReference type="ARBA" id="ARBA00001946"/>
    </source>
</evidence>
<dbReference type="InterPro" id="IPR001789">
    <property type="entry name" value="Sig_transdc_resp-reg_receiver"/>
</dbReference>
<dbReference type="InterPro" id="IPR050469">
    <property type="entry name" value="Diguanylate_Cyclase"/>
</dbReference>
<name>A0A3N3DVV3_9VIBR</name>
<organism evidence="9 10">
    <name type="scientific">Vibrio ponticus</name>
    <dbReference type="NCBI Taxonomy" id="265668"/>
    <lineage>
        <taxon>Bacteria</taxon>
        <taxon>Pseudomonadati</taxon>
        <taxon>Pseudomonadota</taxon>
        <taxon>Gammaproteobacteria</taxon>
        <taxon>Vibrionales</taxon>
        <taxon>Vibrionaceae</taxon>
        <taxon>Vibrio</taxon>
    </lineage>
</organism>
<feature type="domain" description="Response regulatory" evidence="7">
    <location>
        <begin position="2"/>
        <end position="117"/>
    </location>
</feature>
<dbReference type="SUPFAM" id="SSF55073">
    <property type="entry name" value="Nucleotide cyclase"/>
    <property type="match status" value="1"/>
</dbReference>
<dbReference type="PANTHER" id="PTHR45138">
    <property type="entry name" value="REGULATORY COMPONENTS OF SENSORY TRANSDUCTION SYSTEM"/>
    <property type="match status" value="1"/>
</dbReference>
<comment type="catalytic activity">
    <reaction evidence="3">
        <text>2 GTP = 3',3'-c-di-GMP + 2 diphosphate</text>
        <dbReference type="Rhea" id="RHEA:24898"/>
        <dbReference type="ChEBI" id="CHEBI:33019"/>
        <dbReference type="ChEBI" id="CHEBI:37565"/>
        <dbReference type="ChEBI" id="CHEBI:58805"/>
        <dbReference type="EC" id="2.7.7.65"/>
    </reaction>
</comment>
<comment type="caution">
    <text evidence="9">The sequence shown here is derived from an EMBL/GenBank/DDBJ whole genome shotgun (WGS) entry which is preliminary data.</text>
</comment>
<dbReference type="CDD" id="cd17546">
    <property type="entry name" value="REC_hyHK_CKI1_RcsC-like"/>
    <property type="match status" value="1"/>
</dbReference>